<feature type="transmembrane region" description="Helical" evidence="1">
    <location>
        <begin position="73"/>
        <end position="94"/>
    </location>
</feature>
<dbReference type="Proteomes" id="UP000026962">
    <property type="component" value="Chromosome 11"/>
</dbReference>
<keyword evidence="1" id="KW-0472">Membrane</keyword>
<evidence type="ECO:0000313" key="2">
    <source>
        <dbReference type="EnsemblPlants" id="OPUNC11G08910.1"/>
    </source>
</evidence>
<keyword evidence="1" id="KW-0812">Transmembrane</keyword>
<protein>
    <submittedName>
        <fullName evidence="2">Uncharacterized protein</fullName>
    </submittedName>
</protein>
<dbReference type="HOGENOM" id="CLU_081114_1_0_1"/>
<reference evidence="2" key="1">
    <citation type="submission" date="2015-04" db="UniProtKB">
        <authorList>
            <consortium name="EnsemblPlants"/>
        </authorList>
    </citation>
    <scope>IDENTIFICATION</scope>
</reference>
<feature type="transmembrane region" description="Helical" evidence="1">
    <location>
        <begin position="114"/>
        <end position="133"/>
    </location>
</feature>
<dbReference type="AlphaFoldDB" id="A0A0E0MEM4"/>
<reference evidence="2" key="2">
    <citation type="submission" date="2018-05" db="EMBL/GenBank/DDBJ databases">
        <title>OpunRS2 (Oryza punctata Reference Sequence Version 2).</title>
        <authorList>
            <person name="Zhang J."/>
            <person name="Kudrna D."/>
            <person name="Lee S."/>
            <person name="Talag J."/>
            <person name="Welchert J."/>
            <person name="Wing R.A."/>
        </authorList>
    </citation>
    <scope>NUCLEOTIDE SEQUENCE [LARGE SCALE GENOMIC DNA]</scope>
</reference>
<organism evidence="2">
    <name type="scientific">Oryza punctata</name>
    <name type="common">Red rice</name>
    <dbReference type="NCBI Taxonomy" id="4537"/>
    <lineage>
        <taxon>Eukaryota</taxon>
        <taxon>Viridiplantae</taxon>
        <taxon>Streptophyta</taxon>
        <taxon>Embryophyta</taxon>
        <taxon>Tracheophyta</taxon>
        <taxon>Spermatophyta</taxon>
        <taxon>Magnoliopsida</taxon>
        <taxon>Liliopsida</taxon>
        <taxon>Poales</taxon>
        <taxon>Poaceae</taxon>
        <taxon>BOP clade</taxon>
        <taxon>Oryzoideae</taxon>
        <taxon>Oryzeae</taxon>
        <taxon>Oryzinae</taxon>
        <taxon>Oryza</taxon>
    </lineage>
</organism>
<keyword evidence="1" id="KW-1133">Transmembrane helix</keyword>
<dbReference type="eggNOG" id="ENOG502R4VZ">
    <property type="taxonomic scope" value="Eukaryota"/>
</dbReference>
<keyword evidence="3" id="KW-1185">Reference proteome</keyword>
<feature type="transmembrane region" description="Helical" evidence="1">
    <location>
        <begin position="145"/>
        <end position="165"/>
    </location>
</feature>
<evidence type="ECO:0000313" key="3">
    <source>
        <dbReference type="Proteomes" id="UP000026962"/>
    </source>
</evidence>
<accession>A0A0E0MEM4</accession>
<evidence type="ECO:0000256" key="1">
    <source>
        <dbReference type="SAM" id="Phobius"/>
    </source>
</evidence>
<sequence length="171" mass="19025">MANDNRKPFLDKVNDFWTDVSSRESQVVKGNNGNQIEENNKERSRLYRKLIMMLALSSVFWSGAKNAVAKLKGWVLCAASMYINFALISMMIGAAAGTVPDVFRWHLGLSGNGVLQGLIFNVMAFNIELFTSLMTDCFNKLHQKVLFWVTGGTSAVAVTLIWTLATEDPLI</sequence>
<name>A0A0E0MEM4_ORYPU</name>
<dbReference type="EnsemblPlants" id="OPUNC11G08910.1">
    <property type="protein sequence ID" value="OPUNC11G08910.1"/>
    <property type="gene ID" value="OPUNC11G08910"/>
</dbReference>
<dbReference type="Gramene" id="OPUNC11G08910.1">
    <property type="protein sequence ID" value="OPUNC11G08910.1"/>
    <property type="gene ID" value="OPUNC11G08910"/>
</dbReference>
<proteinExistence type="predicted"/>